<reference evidence="2 3" key="1">
    <citation type="submission" date="2016-10" db="EMBL/GenBank/DDBJ databases">
        <title>Genome sequence of Streptomyces sp. MUSC 1.</title>
        <authorList>
            <person name="Lee L.-H."/>
            <person name="Ser H.-L."/>
            <person name="Law J.W.-F."/>
        </authorList>
    </citation>
    <scope>NUCLEOTIDE SEQUENCE [LARGE SCALE GENOMIC DNA]</scope>
    <source>
        <strain evidence="2 3">MUSC 1</strain>
    </source>
</reference>
<accession>A0A1S2PGR0</accession>
<proteinExistence type="predicted"/>
<evidence type="ECO:0000313" key="3">
    <source>
        <dbReference type="Proteomes" id="UP000179642"/>
    </source>
</evidence>
<organism evidence="2 3">
    <name type="scientific">Streptomyces monashensis</name>
    <dbReference type="NCBI Taxonomy" id="1678012"/>
    <lineage>
        <taxon>Bacteria</taxon>
        <taxon>Bacillati</taxon>
        <taxon>Actinomycetota</taxon>
        <taxon>Actinomycetes</taxon>
        <taxon>Kitasatosporales</taxon>
        <taxon>Streptomycetaceae</taxon>
        <taxon>Streptomyces</taxon>
    </lineage>
</organism>
<name>A0A1S2PGR0_9ACTN</name>
<evidence type="ECO:0000256" key="1">
    <source>
        <dbReference type="SAM" id="SignalP"/>
    </source>
</evidence>
<gene>
    <name evidence="2" type="ORF">BIV23_38325</name>
</gene>
<feature type="signal peptide" evidence="1">
    <location>
        <begin position="1"/>
        <end position="18"/>
    </location>
</feature>
<keyword evidence="3" id="KW-1185">Reference proteome</keyword>
<dbReference type="AlphaFoldDB" id="A0A1S2PGR0"/>
<feature type="chain" id="PRO_5010386678" evidence="1">
    <location>
        <begin position="19"/>
        <end position="116"/>
    </location>
</feature>
<keyword evidence="1" id="KW-0732">Signal</keyword>
<sequence length="116" mass="12063">MAVLALTTAGVQAGTASAATKSPASFVEMTEAWHGNAVVRLWWNTSNGGIHAEYYDPDNTTQPVWVGIYNAATRQIVTQAETAGPGPINTDEVFTPGSIFACGGGGRIAQFCTGNT</sequence>
<protein>
    <submittedName>
        <fullName evidence="2">Uncharacterized protein</fullName>
    </submittedName>
</protein>
<dbReference type="Proteomes" id="UP000179642">
    <property type="component" value="Unassembled WGS sequence"/>
</dbReference>
<dbReference type="EMBL" id="MLYO01000078">
    <property type="protein sequence ID" value="OIJ92796.1"/>
    <property type="molecule type" value="Genomic_DNA"/>
</dbReference>
<comment type="caution">
    <text evidence="2">The sequence shown here is derived from an EMBL/GenBank/DDBJ whole genome shotgun (WGS) entry which is preliminary data.</text>
</comment>
<evidence type="ECO:0000313" key="2">
    <source>
        <dbReference type="EMBL" id="OIJ92796.1"/>
    </source>
</evidence>